<feature type="region of interest" description="Disordered" evidence="1">
    <location>
        <begin position="1"/>
        <end position="36"/>
    </location>
</feature>
<dbReference type="AlphaFoldDB" id="A0A1E5LJ36"/>
<name>A0A1E5LJ36_9BACI</name>
<proteinExistence type="predicted"/>
<evidence type="ECO:0000256" key="1">
    <source>
        <dbReference type="SAM" id="MobiDB-lite"/>
    </source>
</evidence>
<reference evidence="2 3" key="1">
    <citation type="submission" date="2016-08" db="EMBL/GenBank/DDBJ databases">
        <title>Genome of Bacillus solimangrovi GH2-4.</title>
        <authorList>
            <person name="Lim S."/>
            <person name="Kim B.-C."/>
        </authorList>
    </citation>
    <scope>NUCLEOTIDE SEQUENCE [LARGE SCALE GENOMIC DNA]</scope>
    <source>
        <strain evidence="2 3">GH2-4</strain>
    </source>
</reference>
<protein>
    <submittedName>
        <fullName evidence="2">Uncharacterized protein</fullName>
    </submittedName>
</protein>
<feature type="compositionally biased region" description="Low complexity" evidence="1">
    <location>
        <begin position="15"/>
        <end position="29"/>
    </location>
</feature>
<accession>A0A1E5LJ36</accession>
<sequence>MYSQKDSYYSFPFANKKGQNKKQSSSYKLSSKKDVGNDNSALDIAEMIVDYSSPRSAVKRIIKNFRNK</sequence>
<dbReference type="EMBL" id="MJEH01000005">
    <property type="protein sequence ID" value="OEH94100.1"/>
    <property type="molecule type" value="Genomic_DNA"/>
</dbReference>
<dbReference type="Proteomes" id="UP000095209">
    <property type="component" value="Unassembled WGS sequence"/>
</dbReference>
<organism evidence="2 3">
    <name type="scientific">Bacillus solimangrovi</name>
    <dbReference type="NCBI Taxonomy" id="1305675"/>
    <lineage>
        <taxon>Bacteria</taxon>
        <taxon>Bacillati</taxon>
        <taxon>Bacillota</taxon>
        <taxon>Bacilli</taxon>
        <taxon>Bacillales</taxon>
        <taxon>Bacillaceae</taxon>
        <taxon>Bacillus</taxon>
    </lineage>
</organism>
<comment type="caution">
    <text evidence="2">The sequence shown here is derived from an EMBL/GenBank/DDBJ whole genome shotgun (WGS) entry which is preliminary data.</text>
</comment>
<gene>
    <name evidence="2" type="ORF">BFG57_09645</name>
</gene>
<evidence type="ECO:0000313" key="2">
    <source>
        <dbReference type="EMBL" id="OEH94100.1"/>
    </source>
</evidence>
<keyword evidence="3" id="KW-1185">Reference proteome</keyword>
<evidence type="ECO:0000313" key="3">
    <source>
        <dbReference type="Proteomes" id="UP000095209"/>
    </source>
</evidence>